<comment type="caution">
    <text evidence="1">The sequence shown here is derived from an EMBL/GenBank/DDBJ whole genome shotgun (WGS) entry which is preliminary data.</text>
</comment>
<name>A0A2N5NC39_9BACL</name>
<organism evidence="1 2">
    <name type="scientific">Paenibacillus pasadenensis</name>
    <dbReference type="NCBI Taxonomy" id="217090"/>
    <lineage>
        <taxon>Bacteria</taxon>
        <taxon>Bacillati</taxon>
        <taxon>Bacillota</taxon>
        <taxon>Bacilli</taxon>
        <taxon>Bacillales</taxon>
        <taxon>Paenibacillaceae</taxon>
        <taxon>Paenibacillus</taxon>
    </lineage>
</organism>
<accession>A0A2N5NC39</accession>
<evidence type="ECO:0000313" key="2">
    <source>
        <dbReference type="Proteomes" id="UP000234789"/>
    </source>
</evidence>
<dbReference type="AlphaFoldDB" id="A0A2N5NC39"/>
<keyword evidence="2" id="KW-1185">Reference proteome</keyword>
<dbReference type="EMBL" id="NFEZ01000001">
    <property type="protein sequence ID" value="PLT47912.1"/>
    <property type="molecule type" value="Genomic_DNA"/>
</dbReference>
<proteinExistence type="predicted"/>
<dbReference type="Proteomes" id="UP000234789">
    <property type="component" value="Unassembled WGS sequence"/>
</dbReference>
<gene>
    <name evidence="1" type="ORF">B8V81_0044</name>
</gene>
<protein>
    <submittedName>
        <fullName evidence="1">Uncharacterized protein</fullName>
    </submittedName>
</protein>
<sequence>MGTLFFRHTYLLCGQASKRLWPDDRGPPRSLSDLICVAQKADK</sequence>
<reference evidence="1 2" key="1">
    <citation type="submission" date="2017-05" db="EMBL/GenBank/DDBJ databases">
        <title>Functional genome analysis of Paenibacillus pasadenensis strain R16: insights on endophytic life style and antifungal activity.</title>
        <authorList>
            <person name="Passera A."/>
            <person name="Marcolungo L."/>
            <person name="Casati P."/>
            <person name="Brasca M."/>
            <person name="Quaglino F."/>
            <person name="Delledonne M."/>
        </authorList>
    </citation>
    <scope>NUCLEOTIDE SEQUENCE [LARGE SCALE GENOMIC DNA]</scope>
    <source>
        <strain evidence="1 2">R16</strain>
    </source>
</reference>
<evidence type="ECO:0000313" key="1">
    <source>
        <dbReference type="EMBL" id="PLT47912.1"/>
    </source>
</evidence>